<dbReference type="KEGG" id="pbi:103059717"/>
<dbReference type="InterPro" id="IPR050281">
    <property type="entry name" value="Flavin_monoamine_oxidase"/>
</dbReference>
<dbReference type="SUPFAM" id="SSF51905">
    <property type="entry name" value="FAD/NAD(P)-binding domain"/>
    <property type="match status" value="1"/>
</dbReference>
<evidence type="ECO:0000256" key="2">
    <source>
        <dbReference type="ARBA" id="ARBA00004613"/>
    </source>
</evidence>
<evidence type="ECO:0000256" key="10">
    <source>
        <dbReference type="ARBA" id="ARBA00023180"/>
    </source>
</evidence>
<dbReference type="AlphaFoldDB" id="A0A9F2REH0"/>
<keyword evidence="9" id="KW-1015">Disulfide bond</keyword>
<feature type="non-terminal residue" evidence="14">
    <location>
        <position position="178"/>
    </location>
</feature>
<evidence type="ECO:0000256" key="7">
    <source>
        <dbReference type="ARBA" id="ARBA00022827"/>
    </source>
</evidence>
<evidence type="ECO:0000256" key="6">
    <source>
        <dbReference type="ARBA" id="ARBA00022630"/>
    </source>
</evidence>
<accession>A0A9F2REH0</accession>
<evidence type="ECO:0000256" key="3">
    <source>
        <dbReference type="ARBA" id="ARBA00005465"/>
    </source>
</evidence>
<comment type="similarity">
    <text evidence="3">Belongs to the flavin monoamine oxidase family. FIG1 subfamily.</text>
</comment>
<dbReference type="GeneID" id="103059717"/>
<comment type="subcellular location">
    <subcellularLocation>
        <location evidence="2">Secreted</location>
    </subcellularLocation>
</comment>
<feature type="signal peptide" evidence="11">
    <location>
        <begin position="1"/>
        <end position="18"/>
    </location>
</feature>
<dbReference type="OrthoDB" id="5046242at2759"/>
<keyword evidence="8" id="KW-0560">Oxidoreductase</keyword>
<dbReference type="GO" id="GO:0005576">
    <property type="term" value="C:extracellular region"/>
    <property type="evidence" value="ECO:0007669"/>
    <property type="project" value="UniProtKB-SubCell"/>
</dbReference>
<feature type="domain" description="Amine oxidase" evidence="12">
    <location>
        <begin position="62"/>
        <end position="145"/>
    </location>
</feature>
<dbReference type="Gene3D" id="1.20.1440.240">
    <property type="match status" value="1"/>
</dbReference>
<evidence type="ECO:0000259" key="12">
    <source>
        <dbReference type="Pfam" id="PF01593"/>
    </source>
</evidence>
<comment type="cofactor">
    <cofactor evidence="1">
        <name>FAD</name>
        <dbReference type="ChEBI" id="CHEBI:57692"/>
    </cofactor>
</comment>
<dbReference type="EC" id="1.4.3.2" evidence="4"/>
<keyword evidence="10" id="KW-0325">Glycoprotein</keyword>
<evidence type="ECO:0000256" key="9">
    <source>
        <dbReference type="ARBA" id="ARBA00023157"/>
    </source>
</evidence>
<evidence type="ECO:0000256" key="5">
    <source>
        <dbReference type="ARBA" id="ARBA00022525"/>
    </source>
</evidence>
<dbReference type="InterPro" id="IPR036188">
    <property type="entry name" value="FAD/NAD-bd_sf"/>
</dbReference>
<reference evidence="14" key="1">
    <citation type="submission" date="2025-08" db="UniProtKB">
        <authorList>
            <consortium name="RefSeq"/>
        </authorList>
    </citation>
    <scope>IDENTIFICATION</scope>
    <source>
        <tissue evidence="14">Liver</tissue>
    </source>
</reference>
<dbReference type="RefSeq" id="XP_007444677.1">
    <property type="nucleotide sequence ID" value="XM_007444615.1"/>
</dbReference>
<proteinExistence type="inferred from homology"/>
<dbReference type="Gene3D" id="3.50.50.60">
    <property type="entry name" value="FAD/NAD(P)-binding domain"/>
    <property type="match status" value="1"/>
</dbReference>
<evidence type="ECO:0000256" key="4">
    <source>
        <dbReference type="ARBA" id="ARBA00012806"/>
    </source>
</evidence>
<dbReference type="OMA" id="CFNINTK"/>
<sequence length="178" mass="20584">MNDFKVLLLLLLFMGVQRSENHVYNLEECFQDPEYEKWLSIAKHGLGRALKPKSIVIVGAGISGLTAAKLLKEAGHRVVILEASNRVGGRIKTHREEGWYVDMGPMRLPKAHRIVREYTDKFNLRLSPFRLTNENAWYFIRNVRHKMAPHNAEIFGYQVHPNERGKSADKLFEETLDK</sequence>
<dbReference type="InterPro" id="IPR002937">
    <property type="entry name" value="Amino_oxidase"/>
</dbReference>
<protein>
    <recommendedName>
        <fullName evidence="4">L-amino-acid oxidase</fullName>
        <ecNumber evidence="4">1.4.3.2</ecNumber>
    </recommendedName>
</protein>
<dbReference type="Pfam" id="PF01593">
    <property type="entry name" value="Amino_oxidase"/>
    <property type="match status" value="1"/>
</dbReference>
<evidence type="ECO:0000256" key="1">
    <source>
        <dbReference type="ARBA" id="ARBA00001974"/>
    </source>
</evidence>
<evidence type="ECO:0000313" key="13">
    <source>
        <dbReference type="Proteomes" id="UP000695026"/>
    </source>
</evidence>
<dbReference type="FunFam" id="3.50.50.60:FF:000450">
    <property type="entry name" value="Amine oxidase"/>
    <property type="match status" value="1"/>
</dbReference>
<dbReference type="Proteomes" id="UP000695026">
    <property type="component" value="Unplaced"/>
</dbReference>
<keyword evidence="5" id="KW-0964">Secreted</keyword>
<organism evidence="13 14">
    <name type="scientific">Python bivittatus</name>
    <name type="common">Burmese python</name>
    <name type="synonym">Python molurus bivittatus</name>
    <dbReference type="NCBI Taxonomy" id="176946"/>
    <lineage>
        <taxon>Eukaryota</taxon>
        <taxon>Metazoa</taxon>
        <taxon>Chordata</taxon>
        <taxon>Craniata</taxon>
        <taxon>Vertebrata</taxon>
        <taxon>Euteleostomi</taxon>
        <taxon>Lepidosauria</taxon>
        <taxon>Squamata</taxon>
        <taxon>Bifurcata</taxon>
        <taxon>Unidentata</taxon>
        <taxon>Episquamata</taxon>
        <taxon>Toxicofera</taxon>
        <taxon>Serpentes</taxon>
        <taxon>Henophidia</taxon>
        <taxon>Pythonidae</taxon>
        <taxon>Python</taxon>
    </lineage>
</organism>
<dbReference type="GO" id="GO:0009063">
    <property type="term" value="P:amino acid catabolic process"/>
    <property type="evidence" value="ECO:0007669"/>
    <property type="project" value="TreeGrafter"/>
</dbReference>
<evidence type="ECO:0000256" key="8">
    <source>
        <dbReference type="ARBA" id="ARBA00023002"/>
    </source>
</evidence>
<name>A0A9F2REH0_PYTBI</name>
<feature type="chain" id="PRO_5039886341" description="L-amino-acid oxidase" evidence="11">
    <location>
        <begin position="19"/>
        <end position="178"/>
    </location>
</feature>
<evidence type="ECO:0000313" key="14">
    <source>
        <dbReference type="RefSeq" id="XP_007444677.1"/>
    </source>
</evidence>
<dbReference type="PANTHER" id="PTHR10742:SF355">
    <property type="entry name" value="AMINE OXIDASE"/>
    <property type="match status" value="1"/>
</dbReference>
<dbReference type="Gene3D" id="3.90.660.10">
    <property type="match status" value="2"/>
</dbReference>
<dbReference type="GO" id="GO:0001716">
    <property type="term" value="F:L-amino-acid oxidase activity"/>
    <property type="evidence" value="ECO:0007669"/>
    <property type="project" value="UniProtKB-EC"/>
</dbReference>
<dbReference type="PANTHER" id="PTHR10742">
    <property type="entry name" value="FLAVIN MONOAMINE OXIDASE"/>
    <property type="match status" value="1"/>
</dbReference>
<keyword evidence="13" id="KW-1185">Reference proteome</keyword>
<keyword evidence="6" id="KW-0285">Flavoprotein</keyword>
<keyword evidence="11" id="KW-0732">Signal</keyword>
<keyword evidence="7" id="KW-0274">FAD</keyword>
<evidence type="ECO:0000256" key="11">
    <source>
        <dbReference type="SAM" id="SignalP"/>
    </source>
</evidence>
<gene>
    <name evidence="14" type="primary">LOC103059717</name>
</gene>